<feature type="compositionally biased region" description="Polar residues" evidence="1">
    <location>
        <begin position="202"/>
        <end position="212"/>
    </location>
</feature>
<protein>
    <submittedName>
        <fullName evidence="4">Membrane-polarising domain of Mso1</fullName>
    </submittedName>
</protein>
<sequence>MSQYQPNAAPGRSFIEKINSKFSSLSVSSSLHHHTDKDGSSEDDTLIHKAFVNYFESKGEPFPEWLGVKENTRTKRGSNLATTRNFESRFSPANGNSQFQPVRASYNSPELTQSSPSPSQAIHGRQNSVTDSEGEEKSYTRRQNSRLHALYNKSRQQSLPGSGYSLLGQISQQIPLGQQAASRSNSSGQRIRDRVMHGGSYSGESSKPTWGK</sequence>
<proteinExistence type="predicted"/>
<dbReference type="InterPro" id="IPR028095">
    <property type="entry name" value="Mso1_N_dom"/>
</dbReference>
<feature type="domain" description="Mso1 membrane-polarising" evidence="3">
    <location>
        <begin position="141"/>
        <end position="193"/>
    </location>
</feature>
<dbReference type="InterPro" id="IPR059107">
    <property type="entry name" value="Mso1_C"/>
</dbReference>
<dbReference type="Proteomes" id="UP000292447">
    <property type="component" value="Chromosome V"/>
</dbReference>
<evidence type="ECO:0000313" key="4">
    <source>
        <dbReference type="EMBL" id="QBM89817.1"/>
    </source>
</evidence>
<organism evidence="4 5">
    <name type="scientific">Metschnikowia aff. pulcherrima</name>
    <dbReference type="NCBI Taxonomy" id="2163413"/>
    <lineage>
        <taxon>Eukaryota</taxon>
        <taxon>Fungi</taxon>
        <taxon>Dikarya</taxon>
        <taxon>Ascomycota</taxon>
        <taxon>Saccharomycotina</taxon>
        <taxon>Pichiomycetes</taxon>
        <taxon>Metschnikowiaceae</taxon>
        <taxon>Metschnikowia</taxon>
    </lineage>
</organism>
<feature type="domain" description="Mso1 N-terminal" evidence="2">
    <location>
        <begin position="28"/>
        <end position="66"/>
    </location>
</feature>
<dbReference type="EMBL" id="CP034460">
    <property type="protein sequence ID" value="QBM89817.1"/>
    <property type="molecule type" value="Genomic_DNA"/>
</dbReference>
<dbReference type="STRING" id="2163413.A0A4P6XQK9"/>
<gene>
    <name evidence="4" type="primary">MPUL0E00510</name>
    <name evidence="4" type="ORF">METSCH_E00510</name>
</gene>
<name>A0A4P6XQK9_9ASCO</name>
<feature type="compositionally biased region" description="Polar residues" evidence="1">
    <location>
        <begin position="91"/>
        <end position="131"/>
    </location>
</feature>
<keyword evidence="5" id="KW-1185">Reference proteome</keyword>
<evidence type="ECO:0000256" key="1">
    <source>
        <dbReference type="SAM" id="MobiDB-lite"/>
    </source>
</evidence>
<evidence type="ECO:0000259" key="2">
    <source>
        <dbReference type="Pfam" id="PF14475"/>
    </source>
</evidence>
<feature type="compositionally biased region" description="Polar residues" evidence="1">
    <location>
        <begin position="168"/>
        <end position="189"/>
    </location>
</feature>
<dbReference type="AlphaFoldDB" id="A0A4P6XQK9"/>
<accession>A0A4P6XQK9</accession>
<dbReference type="Pfam" id="PF14477">
    <property type="entry name" value="Mso1_C"/>
    <property type="match status" value="1"/>
</dbReference>
<dbReference type="Pfam" id="PF14475">
    <property type="entry name" value="Mso1_Sec1_bdg"/>
    <property type="match status" value="1"/>
</dbReference>
<evidence type="ECO:0000259" key="3">
    <source>
        <dbReference type="Pfam" id="PF14477"/>
    </source>
</evidence>
<evidence type="ECO:0000313" key="5">
    <source>
        <dbReference type="Proteomes" id="UP000292447"/>
    </source>
</evidence>
<reference evidence="5" key="1">
    <citation type="submission" date="2019-03" db="EMBL/GenBank/DDBJ databases">
        <title>Snf2 controls pulcherriminic acid biosynthesis and connects pigmentation and antifungal activity of the yeast Metschnikowia pulcherrima.</title>
        <authorList>
            <person name="Gore-Lloyd D."/>
            <person name="Sumann I."/>
            <person name="Brachmann A.O."/>
            <person name="Schneeberger K."/>
            <person name="Ortiz-Merino R.A."/>
            <person name="Moreno-Beltran M."/>
            <person name="Schlaefli M."/>
            <person name="Kirner P."/>
            <person name="Santos Kron A."/>
            <person name="Wolfe K.H."/>
            <person name="Piel J."/>
            <person name="Ahrens C.H."/>
            <person name="Henk D."/>
            <person name="Freimoser F.M."/>
        </authorList>
    </citation>
    <scope>NUCLEOTIDE SEQUENCE [LARGE SCALE GENOMIC DNA]</scope>
    <source>
        <strain evidence="5">APC 1.2</strain>
    </source>
</reference>
<feature type="region of interest" description="Disordered" evidence="1">
    <location>
        <begin position="76"/>
        <end position="212"/>
    </location>
</feature>